<sequence>MKALVALFIRRPVFTWVLILGSIVLGLTGLLKMPVERFPNVDFAYVSVSVSAPGMSAEQVESEIATRIENALGTVSGLDRLDSTSSEGHAFIAAQFVLGKDSMEAANEVRDRISRLAEELPPSARPPSVETFNVNSAPILLLSVQSPAGARTPRELTELADTTLRRELQSIRGVGDVRLIGGETRTLSIVLDPLRLLAADLTAQEVQRALAQENLEAPGGSLTDGAQALGVRLSAKARTAADLERILVARRGDTSIRLADVADVDDEGLAADARASLTGKPAVLLAITKQPGANTVSVTDDVRARVDVAQRFLPDGVEARILQDNSEDVRASVAAVTEHLLLGALLAAVVVLLFLRSFRATLIAGLAIPASILGTFAVTHALGMTLNLLSLLGLTLAVGIVIDDAIVVLENIVRVMQTRNLSPGEAAVEATREIGLAVLATTLSLVAVFLPIATMEGIVGRYLSPFGLTMSVSILLSMAVAFTLTPMLCSRWLAPPRPSAEPERSSSAPAHAAPTQPGTPDLAAASRRDPTPLAHEHTHDGPLERLYARALTFLLRRRWIAGVGITLTLLSTVVLVSHLPTTFVPTEDLSRFSVYLRLPESASLDRTAQVGEQIATLVRDLPDVDETALTTLSAREATVTAYLSRRGVQSQRIQQMRERLRAPLTEEPLLTMVGPADDFAPPGPEGASIQFVIRGAELNGLQQIASALLDAAKGLEGTVDHGITSGGGRPELSLRVDRSHASKIGVSQAEIGSVLALIDRKGVDLGSVRDPHSRAEISVPVRLRVASSTLNHEDLVRTLTVRSDQGQLVPLATLAEIERDVGPGSIRRVGRQRQVTLFMNTVPGTSDSTVIEALHKKLRELDPTGRYQGEVIGNASEMQKTFNAFLTAIFLSFVFMYLVLAAQYESWLHPVTILMSLPLTVPFGLLSLLVGGQSLNLFSALGFLVLFGVVKKNSILQIDRILQLRAAGVPRHRAILDACRDRLRPILMTTIAFVAGMLPLVISSGPGAATNRAIAVGVLGGQTLSLVLTLLATPILYTWFDDLARMGSTTWTARLRSLLTRSEKRRPNDGLEAPCA</sequence>
<keyword evidence="2" id="KW-0472">Membrane</keyword>
<dbReference type="EMBL" id="CP012159">
    <property type="protein sequence ID" value="AKT41348.1"/>
    <property type="molecule type" value="Genomic_DNA"/>
</dbReference>
<dbReference type="GO" id="GO:0005886">
    <property type="term" value="C:plasma membrane"/>
    <property type="evidence" value="ECO:0007669"/>
    <property type="project" value="TreeGrafter"/>
</dbReference>
<feature type="transmembrane region" description="Helical" evidence="2">
    <location>
        <begin position="1014"/>
        <end position="1040"/>
    </location>
</feature>
<feature type="compositionally biased region" description="Low complexity" evidence="1">
    <location>
        <begin position="505"/>
        <end position="514"/>
    </location>
</feature>
<dbReference type="SUPFAM" id="SSF82714">
    <property type="entry name" value="Multidrug efflux transporter AcrB TolC docking domain, DN and DC subdomains"/>
    <property type="match status" value="2"/>
</dbReference>
<protein>
    <submittedName>
        <fullName evidence="3">RND transporter</fullName>
    </submittedName>
</protein>
<dbReference type="Gene3D" id="3.30.2090.10">
    <property type="entry name" value="Multidrug efflux transporter AcrB TolC docking domain, DN and DC subdomains"/>
    <property type="match status" value="2"/>
</dbReference>
<evidence type="ECO:0000313" key="4">
    <source>
        <dbReference type="Proteomes" id="UP000067626"/>
    </source>
</evidence>
<dbReference type="OrthoDB" id="9807612at2"/>
<accession>A0A0K1EL60</accession>
<evidence type="ECO:0000256" key="2">
    <source>
        <dbReference type="SAM" id="Phobius"/>
    </source>
</evidence>
<keyword evidence="2" id="KW-1133">Transmembrane helix</keyword>
<feature type="transmembrane region" description="Helical" evidence="2">
    <location>
        <begin position="333"/>
        <end position="355"/>
    </location>
</feature>
<dbReference type="GO" id="GO:0042910">
    <property type="term" value="F:xenobiotic transmembrane transporter activity"/>
    <property type="evidence" value="ECO:0007669"/>
    <property type="project" value="TreeGrafter"/>
</dbReference>
<dbReference type="Gene3D" id="3.30.70.1440">
    <property type="entry name" value="Multidrug efflux transporter AcrB pore domain"/>
    <property type="match status" value="1"/>
</dbReference>
<organism evidence="3 4">
    <name type="scientific">Chondromyces crocatus</name>
    <dbReference type="NCBI Taxonomy" id="52"/>
    <lineage>
        <taxon>Bacteria</taxon>
        <taxon>Pseudomonadati</taxon>
        <taxon>Myxococcota</taxon>
        <taxon>Polyangia</taxon>
        <taxon>Polyangiales</taxon>
        <taxon>Polyangiaceae</taxon>
        <taxon>Chondromyces</taxon>
    </lineage>
</organism>
<feature type="transmembrane region" description="Helical" evidence="2">
    <location>
        <begin position="434"/>
        <end position="454"/>
    </location>
</feature>
<dbReference type="PRINTS" id="PR00702">
    <property type="entry name" value="ACRIFLAVINRP"/>
</dbReference>
<evidence type="ECO:0000313" key="3">
    <source>
        <dbReference type="EMBL" id="AKT41348.1"/>
    </source>
</evidence>
<dbReference type="STRING" id="52.CMC5_055470"/>
<dbReference type="InterPro" id="IPR027463">
    <property type="entry name" value="AcrB_DN_DC_subdom"/>
</dbReference>
<feature type="transmembrane region" description="Helical" evidence="2">
    <location>
        <begin position="362"/>
        <end position="382"/>
    </location>
</feature>
<name>A0A0K1EL60_CHOCO</name>
<dbReference type="PATRIC" id="fig|52.7.peg.6111"/>
<dbReference type="PANTHER" id="PTHR32063:SF0">
    <property type="entry name" value="SWARMING MOTILITY PROTEIN SWRC"/>
    <property type="match status" value="1"/>
</dbReference>
<feature type="compositionally biased region" description="Basic and acidic residues" evidence="1">
    <location>
        <begin position="526"/>
        <end position="538"/>
    </location>
</feature>
<dbReference type="AlphaFoldDB" id="A0A0K1EL60"/>
<dbReference type="Gene3D" id="3.30.70.1430">
    <property type="entry name" value="Multidrug efflux transporter AcrB pore domain"/>
    <property type="match status" value="2"/>
</dbReference>
<dbReference type="RefSeq" id="WP_050433152.1">
    <property type="nucleotide sequence ID" value="NZ_CP012159.1"/>
</dbReference>
<feature type="transmembrane region" description="Helical" evidence="2">
    <location>
        <begin position="559"/>
        <end position="579"/>
    </location>
</feature>
<feature type="region of interest" description="Disordered" evidence="1">
    <location>
        <begin position="495"/>
        <end position="538"/>
    </location>
</feature>
<feature type="transmembrane region" description="Helical" evidence="2">
    <location>
        <begin position="934"/>
        <end position="950"/>
    </location>
</feature>
<keyword evidence="4" id="KW-1185">Reference proteome</keyword>
<dbReference type="Pfam" id="PF00873">
    <property type="entry name" value="ACR_tran"/>
    <property type="match status" value="1"/>
</dbReference>
<feature type="transmembrane region" description="Helical" evidence="2">
    <location>
        <begin position="388"/>
        <end position="413"/>
    </location>
</feature>
<dbReference type="PANTHER" id="PTHR32063">
    <property type="match status" value="1"/>
</dbReference>
<gene>
    <name evidence="3" type="ORF">CMC5_055470</name>
</gene>
<dbReference type="InterPro" id="IPR001036">
    <property type="entry name" value="Acrflvin-R"/>
</dbReference>
<dbReference type="KEGG" id="ccro:CMC5_055470"/>
<dbReference type="Gene3D" id="3.30.70.1320">
    <property type="entry name" value="Multidrug efflux transporter AcrB pore domain like"/>
    <property type="match status" value="1"/>
</dbReference>
<dbReference type="Proteomes" id="UP000067626">
    <property type="component" value="Chromosome"/>
</dbReference>
<dbReference type="SUPFAM" id="SSF82866">
    <property type="entry name" value="Multidrug efflux transporter AcrB transmembrane domain"/>
    <property type="match status" value="2"/>
</dbReference>
<proteinExistence type="predicted"/>
<evidence type="ECO:0000256" key="1">
    <source>
        <dbReference type="SAM" id="MobiDB-lite"/>
    </source>
</evidence>
<reference evidence="3 4" key="1">
    <citation type="submission" date="2015-07" db="EMBL/GenBank/DDBJ databases">
        <title>Genome analysis of myxobacterium Chondromyces crocatus Cm c5 reveals a high potential for natural compound synthesis and the genetic basis for the loss of fruiting body formation.</title>
        <authorList>
            <person name="Zaburannyi N."/>
            <person name="Bunk B."/>
            <person name="Maier J."/>
            <person name="Overmann J."/>
            <person name="Mueller R."/>
        </authorList>
    </citation>
    <scope>NUCLEOTIDE SEQUENCE [LARGE SCALE GENOMIC DNA]</scope>
    <source>
        <strain evidence="3 4">Cm c5</strain>
    </source>
</reference>
<feature type="transmembrane region" description="Helical" evidence="2">
    <location>
        <begin position="907"/>
        <end position="928"/>
    </location>
</feature>
<dbReference type="SUPFAM" id="SSF82693">
    <property type="entry name" value="Multidrug efflux transporter AcrB pore domain, PN1, PN2, PC1 and PC2 subdomains"/>
    <property type="match status" value="3"/>
</dbReference>
<feature type="transmembrane region" description="Helical" evidence="2">
    <location>
        <begin position="882"/>
        <end position="900"/>
    </location>
</feature>
<dbReference type="Gene3D" id="1.20.1640.10">
    <property type="entry name" value="Multidrug efflux transporter AcrB transmembrane domain"/>
    <property type="match status" value="2"/>
</dbReference>
<feature type="transmembrane region" description="Helical" evidence="2">
    <location>
        <begin position="12"/>
        <end position="31"/>
    </location>
</feature>
<feature type="transmembrane region" description="Helical" evidence="2">
    <location>
        <begin position="983"/>
        <end position="1002"/>
    </location>
</feature>
<feature type="transmembrane region" description="Helical" evidence="2">
    <location>
        <begin position="466"/>
        <end position="489"/>
    </location>
</feature>
<keyword evidence="2" id="KW-0812">Transmembrane</keyword>